<organism evidence="3 4">
    <name type="scientific">Serratia plymuthica</name>
    <dbReference type="NCBI Taxonomy" id="82996"/>
    <lineage>
        <taxon>Bacteria</taxon>
        <taxon>Pseudomonadati</taxon>
        <taxon>Pseudomonadota</taxon>
        <taxon>Gammaproteobacteria</taxon>
        <taxon>Enterobacterales</taxon>
        <taxon>Yersiniaceae</taxon>
        <taxon>Serratia</taxon>
    </lineage>
</organism>
<dbReference type="InterPro" id="IPR014121">
    <property type="entry name" value="TraN_Ftype"/>
</dbReference>
<keyword evidence="2" id="KW-0732">Signal</keyword>
<dbReference type="Pfam" id="PF06986">
    <property type="entry name" value="F_T4SS_TraN"/>
    <property type="match status" value="1"/>
</dbReference>
<dbReference type="Proteomes" id="UP000248196">
    <property type="component" value="Unassembled WGS sequence"/>
</dbReference>
<feature type="chain" id="PRO_5016292578" evidence="2">
    <location>
        <begin position="19"/>
        <end position="616"/>
    </location>
</feature>
<dbReference type="OrthoDB" id="5297981at2"/>
<evidence type="ECO:0000313" key="4">
    <source>
        <dbReference type="Proteomes" id="UP000248196"/>
    </source>
</evidence>
<gene>
    <name evidence="3" type="primary">traN</name>
    <name evidence="3" type="ORF">CT690_23910</name>
</gene>
<feature type="signal peptide" evidence="2">
    <location>
        <begin position="1"/>
        <end position="18"/>
    </location>
</feature>
<dbReference type="NCBIfam" id="TIGR02750">
    <property type="entry name" value="TraN_Ftype"/>
    <property type="match status" value="1"/>
</dbReference>
<name>A0A318NS73_SERPL</name>
<accession>A0A318NS73</accession>
<feature type="region of interest" description="Disordered" evidence="1">
    <location>
        <begin position="32"/>
        <end position="79"/>
    </location>
</feature>
<dbReference type="NCBIfam" id="NF009016">
    <property type="entry name" value="PRK12355.3-2"/>
    <property type="match status" value="1"/>
</dbReference>
<evidence type="ECO:0000256" key="1">
    <source>
        <dbReference type="SAM" id="MobiDB-lite"/>
    </source>
</evidence>
<evidence type="ECO:0000256" key="2">
    <source>
        <dbReference type="SAM" id="SignalP"/>
    </source>
</evidence>
<proteinExistence type="predicted"/>
<feature type="compositionally biased region" description="Polar residues" evidence="1">
    <location>
        <begin position="67"/>
        <end position="79"/>
    </location>
</feature>
<dbReference type="EMBL" id="PESE01000011">
    <property type="protein sequence ID" value="PYD36594.1"/>
    <property type="molecule type" value="Genomic_DNA"/>
</dbReference>
<comment type="caution">
    <text evidence="3">The sequence shown here is derived from an EMBL/GenBank/DDBJ whole genome shotgun (WGS) entry which is preliminary data.</text>
</comment>
<dbReference type="RefSeq" id="WP_110605968.1">
    <property type="nucleotide sequence ID" value="NZ_PESE01000011.1"/>
</dbReference>
<dbReference type="AlphaFoldDB" id="A0A318NS73"/>
<evidence type="ECO:0000313" key="3">
    <source>
        <dbReference type="EMBL" id="PYD36594.1"/>
    </source>
</evidence>
<protein>
    <submittedName>
        <fullName evidence="3">Type-F conjugative transfer system mating-pair stabilization protein TraN</fullName>
    </submittedName>
</protein>
<sequence>MRKLALVAMLALSLNVIAAGTNDTYREGVNFAKDNKGQGTDSLNKTKPGDVIPGYTNSPKESEYYQGVTQPSSDLTNRGQNALATDNAAKTMTDSFTKNPKTAISPDATFIQTGRNAELQAAGITNGTYEQCTSKVISKTDFVNQTCSKDIAVTKTCNRAVTIDGDYVTVQTDKSGHAGHSAFTWSREGNRIKGQFTATFTGELNAASVQFSLGGSYGYSWPITIEFMGTVIEFERNFSGTKTLPVRSFHITEGQPVVMYMTLHTGGHDDDFIDGTLKNLQGEQGLKADFSVDMAGTSTIQEWRPKTNVAAACPEEQAGKFLGTECTVAGGDRTTIVNGQVYTIHSDCWQYTDRYLVNEETEGTCGALMANHECTVVQTQCSESTDGYCSHQNVTYQCQRHYSSQGVLCGGDYFCQSGDCAEMNTAGDSQFEKAISSLAGVASAGDSIKNDQVNVRAFTGRDMSCRKAMAGFSNCCKDSGWGNSVGIAHCSSDEKALGKAKEKQLTVSLGETCARKVLGVCIQKKQVYCTFDSKLARIIQEQGRSGQLGLGFGGADSPDCRGITVDELSRINFDRINFQDFYQDLENNTAVPDSNDLINRVKQQINSQVQQNGGSK</sequence>
<reference evidence="3 4" key="1">
    <citation type="submission" date="2017-11" db="EMBL/GenBank/DDBJ databases">
        <title>Genome sequence of the oocydin A producing rhizobacterium Serratia plymuthica 4Rx5.</title>
        <authorList>
            <person name="Matilla M.A."/>
            <person name="Udaondo Z."/>
            <person name="Salmond G.P.C."/>
        </authorList>
    </citation>
    <scope>NUCLEOTIDE SEQUENCE [LARGE SCALE GENOMIC DNA]</scope>
    <source>
        <strain evidence="3 4">4Rx5</strain>
    </source>
</reference>